<dbReference type="AlphaFoldDB" id="A0A0P0W3D0"/>
<dbReference type="EMBL" id="AP008209">
    <property type="protein sequence ID" value="BAF13273.1"/>
    <property type="molecule type" value="Genomic_DNA"/>
</dbReference>
<dbReference type="Proteomes" id="UP000000763">
    <property type="component" value="Chromosome 3"/>
</dbReference>
<evidence type="ECO:0000313" key="3">
    <source>
        <dbReference type="Proteomes" id="UP000000763"/>
    </source>
</evidence>
<protein>
    <submittedName>
        <fullName evidence="2">Os03g0762200 protein</fullName>
    </submittedName>
</protein>
<reference evidence="3" key="2">
    <citation type="journal article" date="2008" name="Nucleic Acids Res.">
        <title>The rice annotation project database (RAP-DB): 2008 update.</title>
        <authorList>
            <consortium name="The rice annotation project (RAP)"/>
        </authorList>
    </citation>
    <scope>GENOME REANNOTATION</scope>
    <source>
        <strain evidence="3">cv. Nipponbare</strain>
    </source>
</reference>
<feature type="compositionally biased region" description="Low complexity" evidence="1">
    <location>
        <begin position="157"/>
        <end position="169"/>
    </location>
</feature>
<feature type="region of interest" description="Disordered" evidence="1">
    <location>
        <begin position="137"/>
        <end position="169"/>
    </location>
</feature>
<evidence type="ECO:0000256" key="1">
    <source>
        <dbReference type="SAM" id="MobiDB-lite"/>
    </source>
</evidence>
<proteinExistence type="predicted"/>
<dbReference type="Gramene" id="Os03t0762200-01">
    <property type="protein sequence ID" value="Os03t0762200-01"/>
    <property type="gene ID" value="Os03g0762200"/>
</dbReference>
<name>A0A0P0W3D0_ORYSJ</name>
<accession>A0A0P0W3D0</accession>
<organism evidence="2 3">
    <name type="scientific">Oryza sativa subsp. japonica</name>
    <name type="common">Rice</name>
    <dbReference type="NCBI Taxonomy" id="39947"/>
    <lineage>
        <taxon>Eukaryota</taxon>
        <taxon>Viridiplantae</taxon>
        <taxon>Streptophyta</taxon>
        <taxon>Embryophyta</taxon>
        <taxon>Tracheophyta</taxon>
        <taxon>Spermatophyta</taxon>
        <taxon>Magnoliopsida</taxon>
        <taxon>Liliopsida</taxon>
        <taxon>Poales</taxon>
        <taxon>Poaceae</taxon>
        <taxon>BOP clade</taxon>
        <taxon>Oryzoideae</taxon>
        <taxon>Oryzeae</taxon>
        <taxon>Oryzinae</taxon>
        <taxon>Oryza</taxon>
        <taxon>Oryza sativa</taxon>
    </lineage>
</organism>
<sequence length="169" mass="18312">MASRVAMASTSVQETWSGHAASTAALALLTVSNPSNASERLSGASLSAVLPAVDVISTEPSHPCTPRHATPHTRRQSIEIAMLDTSPINQSSKVFVHRRSSRGRRGGRWSRWCGWWPASCPSPRRARCSRRWGTCCCSSPSSGRTRRAAPRRRRRAAPSTTTTTAEPSC</sequence>
<gene>
    <name evidence="2" type="ordered locus">Os03g0762200</name>
</gene>
<evidence type="ECO:0000313" key="2">
    <source>
        <dbReference type="EMBL" id="BAF13273.1"/>
    </source>
</evidence>
<dbReference type="KEGG" id="dosa:Os03g0762200"/>
<reference evidence="2 3" key="1">
    <citation type="journal article" date="2005" name="Nature">
        <title>The map-based sequence of the rice genome.</title>
        <authorList>
            <consortium name="International rice genome sequencing project (IRGSP)"/>
            <person name="Matsumoto T."/>
            <person name="Wu J."/>
            <person name="Kanamori H."/>
            <person name="Katayose Y."/>
            <person name="Fujisawa M."/>
            <person name="Namiki N."/>
            <person name="Mizuno H."/>
            <person name="Yamamoto K."/>
            <person name="Antonio B.A."/>
            <person name="Baba T."/>
            <person name="Sakata K."/>
            <person name="Nagamura Y."/>
            <person name="Aoki H."/>
            <person name="Arikawa K."/>
            <person name="Arita K."/>
            <person name="Bito T."/>
            <person name="Chiden Y."/>
            <person name="Fujitsuka N."/>
            <person name="Fukunaka R."/>
            <person name="Hamada M."/>
            <person name="Harada C."/>
            <person name="Hayashi A."/>
            <person name="Hijishita S."/>
            <person name="Honda M."/>
            <person name="Hosokawa S."/>
            <person name="Ichikawa Y."/>
            <person name="Idonuma A."/>
            <person name="Iijima M."/>
            <person name="Ikeda M."/>
            <person name="Ikeno M."/>
            <person name="Ito K."/>
            <person name="Ito S."/>
            <person name="Ito T."/>
            <person name="Ito Y."/>
            <person name="Ito Y."/>
            <person name="Iwabuchi A."/>
            <person name="Kamiya K."/>
            <person name="Karasawa W."/>
            <person name="Kurita K."/>
            <person name="Katagiri S."/>
            <person name="Kikuta A."/>
            <person name="Kobayashi H."/>
            <person name="Kobayashi N."/>
            <person name="Machita K."/>
            <person name="Maehara T."/>
            <person name="Masukawa M."/>
            <person name="Mizubayashi T."/>
            <person name="Mukai Y."/>
            <person name="Nagasaki H."/>
            <person name="Nagata Y."/>
            <person name="Naito S."/>
            <person name="Nakashima M."/>
            <person name="Nakama Y."/>
            <person name="Nakamichi Y."/>
            <person name="Nakamura M."/>
            <person name="Meguro A."/>
            <person name="Negishi M."/>
            <person name="Ohta I."/>
            <person name="Ohta T."/>
            <person name="Okamoto M."/>
            <person name="Ono N."/>
            <person name="Saji S."/>
            <person name="Sakaguchi M."/>
            <person name="Sakai K."/>
            <person name="Shibata M."/>
            <person name="Shimokawa T."/>
            <person name="Song J."/>
            <person name="Takazaki Y."/>
            <person name="Terasawa K."/>
            <person name="Tsugane M."/>
            <person name="Tsuji K."/>
            <person name="Ueda S."/>
            <person name="Waki K."/>
            <person name="Yamagata H."/>
            <person name="Yamamoto M."/>
            <person name="Yamamoto S."/>
            <person name="Yamane H."/>
            <person name="Yoshiki S."/>
            <person name="Yoshihara R."/>
            <person name="Yukawa K."/>
            <person name="Zhong H."/>
            <person name="Yano M."/>
            <person name="Yuan Q."/>
            <person name="Ouyang S."/>
            <person name="Liu J."/>
            <person name="Jones K.M."/>
            <person name="Gansberger K."/>
            <person name="Moffat K."/>
            <person name="Hill J."/>
            <person name="Bera J."/>
            <person name="Fadrosh D."/>
            <person name="Jin S."/>
            <person name="Johri S."/>
            <person name="Kim M."/>
            <person name="Overton L."/>
            <person name="Reardon M."/>
            <person name="Tsitrin T."/>
            <person name="Vuong H."/>
            <person name="Weaver B."/>
            <person name="Ciecko A."/>
            <person name="Tallon L."/>
            <person name="Jackson J."/>
            <person name="Pai G."/>
            <person name="Aken S.V."/>
            <person name="Utterback T."/>
            <person name="Reidmuller S."/>
            <person name="Feldblyum T."/>
            <person name="Hsiao J."/>
            <person name="Zismann V."/>
            <person name="Iobst S."/>
            <person name="de Vazeille A.R."/>
            <person name="Buell C.R."/>
            <person name="Ying K."/>
            <person name="Li Y."/>
            <person name="Lu T."/>
            <person name="Huang Y."/>
            <person name="Zhao Q."/>
            <person name="Feng Q."/>
            <person name="Zhang L."/>
            <person name="Zhu J."/>
            <person name="Weng Q."/>
            <person name="Mu J."/>
            <person name="Lu Y."/>
            <person name="Fan D."/>
            <person name="Liu Y."/>
            <person name="Guan J."/>
            <person name="Zhang Y."/>
            <person name="Yu S."/>
            <person name="Liu X."/>
            <person name="Zhang Y."/>
            <person name="Hong G."/>
            <person name="Han B."/>
            <person name="Choisne N."/>
            <person name="Demange N."/>
            <person name="Orjeda G."/>
            <person name="Samain S."/>
            <person name="Cattolico L."/>
            <person name="Pelletier E."/>
            <person name="Couloux A."/>
            <person name="Segurens B."/>
            <person name="Wincker P."/>
            <person name="D'Hont A."/>
            <person name="Scarpelli C."/>
            <person name="Weissenbach J."/>
            <person name="Salanoubat M."/>
            <person name="Quetier F."/>
            <person name="Yu Y."/>
            <person name="Kim H.R."/>
            <person name="Rambo T."/>
            <person name="Currie J."/>
            <person name="Collura K."/>
            <person name="Luo M."/>
            <person name="Yang T."/>
            <person name="Ammiraju J.S.S."/>
            <person name="Engler F."/>
            <person name="Soderlund C."/>
            <person name="Wing R.A."/>
            <person name="Palmer L.E."/>
            <person name="de la Bastide M."/>
            <person name="Spiegel L."/>
            <person name="Nascimento L."/>
            <person name="Zutavern T."/>
            <person name="O'Shaughnessy A."/>
            <person name="Dike S."/>
            <person name="Dedhia N."/>
            <person name="Preston R."/>
            <person name="Balija V."/>
            <person name="McCombie W.R."/>
            <person name="Chow T."/>
            <person name="Chen H."/>
            <person name="Chung M."/>
            <person name="Chen C."/>
            <person name="Shaw J."/>
            <person name="Wu H."/>
            <person name="Hsiao K."/>
            <person name="Chao Y."/>
            <person name="Chu M."/>
            <person name="Cheng C."/>
            <person name="Hour A."/>
            <person name="Lee P."/>
            <person name="Lin S."/>
            <person name="Lin Y."/>
            <person name="Liou J."/>
            <person name="Liu S."/>
            <person name="Hsing Y."/>
            <person name="Raghuvanshi S."/>
            <person name="Mohanty A."/>
            <person name="Bharti A.K."/>
            <person name="Gaur A."/>
            <person name="Gupta V."/>
            <person name="Kumar D."/>
            <person name="Ravi V."/>
            <person name="Vij S."/>
            <person name="Kapur A."/>
            <person name="Khurana P."/>
            <person name="Khurana P."/>
            <person name="Khurana J.P."/>
            <person name="Tyagi A.K."/>
            <person name="Gaikwad K."/>
            <person name="Singh A."/>
            <person name="Dalal V."/>
            <person name="Srivastava S."/>
            <person name="Dixit A."/>
            <person name="Pal A.K."/>
            <person name="Ghazi I.A."/>
            <person name="Yadav M."/>
            <person name="Pandit A."/>
            <person name="Bhargava A."/>
            <person name="Sureshbabu K."/>
            <person name="Batra K."/>
            <person name="Sharma T.R."/>
            <person name="Mohapatra T."/>
            <person name="Singh N.K."/>
            <person name="Messing J."/>
            <person name="Nelson A.B."/>
            <person name="Fuks G."/>
            <person name="Kavchok S."/>
            <person name="Keizer G."/>
            <person name="Linton E."/>
            <person name="Llaca V."/>
            <person name="Song R."/>
            <person name="Tanyolac B."/>
            <person name="Young S."/>
            <person name="Ho-Il K."/>
            <person name="Hahn J.H."/>
            <person name="Sangsakoo G."/>
            <person name="Vanavichit A."/>
            <person name="de Mattos Luiz.A.T."/>
            <person name="Zimmer P.D."/>
            <person name="Malone G."/>
            <person name="Dellagostin O."/>
            <person name="de Oliveira A.C."/>
            <person name="Bevan M."/>
            <person name="Bancroft I."/>
            <person name="Minx P."/>
            <person name="Cordum H."/>
            <person name="Wilson R."/>
            <person name="Cheng Z."/>
            <person name="Jin W."/>
            <person name="Jiang J."/>
            <person name="Leong S.A."/>
            <person name="Iwama H."/>
            <person name="Gojobori T."/>
            <person name="Itoh T."/>
            <person name="Niimura Y."/>
            <person name="Fujii Y."/>
            <person name="Habara T."/>
            <person name="Sakai H."/>
            <person name="Sato Y."/>
            <person name="Wilson G."/>
            <person name="Kumar K."/>
            <person name="McCouch S."/>
            <person name="Juretic N."/>
            <person name="Hoen D."/>
            <person name="Wright S."/>
            <person name="Bruskiewich R."/>
            <person name="Bureau T."/>
            <person name="Miyao A."/>
            <person name="Hirochika H."/>
            <person name="Nishikawa T."/>
            <person name="Kadowaki K."/>
            <person name="Sugiura M."/>
            <person name="Burr B."/>
            <person name="Sasaki T."/>
        </authorList>
    </citation>
    <scope>NUCLEOTIDE SEQUENCE [LARGE SCALE GENOMIC DNA]</scope>
    <source>
        <strain evidence="3">cv. Nipponbare</strain>
    </source>
</reference>
<feature type="compositionally biased region" description="Basic residues" evidence="1">
    <location>
        <begin position="144"/>
        <end position="156"/>
    </location>
</feature>